<feature type="domain" description="RecX third three-helical" evidence="7">
    <location>
        <begin position="156"/>
        <end position="204"/>
    </location>
</feature>
<gene>
    <name evidence="5 9" type="primary">recX</name>
    <name evidence="9" type="ORF">EAL2_c15230</name>
</gene>
<keyword evidence="10" id="KW-1185">Reference proteome</keyword>
<dbReference type="EMBL" id="CP007452">
    <property type="protein sequence ID" value="AHM56818.1"/>
    <property type="molecule type" value="Genomic_DNA"/>
</dbReference>
<dbReference type="Pfam" id="PF21981">
    <property type="entry name" value="RecX_HTH3"/>
    <property type="match status" value="1"/>
</dbReference>
<feature type="domain" description="RecX first three-helical" evidence="8">
    <location>
        <begin position="62"/>
        <end position="101"/>
    </location>
</feature>
<evidence type="ECO:0000313" key="9">
    <source>
        <dbReference type="EMBL" id="AHM56818.1"/>
    </source>
</evidence>
<dbReference type="HOGENOM" id="CLU_066607_4_1_9"/>
<dbReference type="AlphaFoldDB" id="W8TG58"/>
<dbReference type="eggNOG" id="COG2137">
    <property type="taxonomic scope" value="Bacteria"/>
</dbReference>
<dbReference type="Gene3D" id="1.10.10.10">
    <property type="entry name" value="Winged helix-like DNA-binding domain superfamily/Winged helix DNA-binding domain"/>
    <property type="match status" value="3"/>
</dbReference>
<dbReference type="InterPro" id="IPR053926">
    <property type="entry name" value="RecX_HTH_1st"/>
</dbReference>
<dbReference type="InterPro" id="IPR036388">
    <property type="entry name" value="WH-like_DNA-bd_sf"/>
</dbReference>
<dbReference type="Pfam" id="PF21982">
    <property type="entry name" value="RecX_HTH1"/>
    <property type="match status" value="1"/>
</dbReference>
<dbReference type="InterPro" id="IPR053925">
    <property type="entry name" value="RecX_HTH_3rd"/>
</dbReference>
<dbReference type="Proteomes" id="UP000019591">
    <property type="component" value="Chromosome"/>
</dbReference>
<proteinExistence type="inferred from homology"/>
<dbReference type="Pfam" id="PF02631">
    <property type="entry name" value="RecX_HTH2"/>
    <property type="match status" value="1"/>
</dbReference>
<dbReference type="PATRIC" id="fig|1286171.3.peg.1474"/>
<dbReference type="InterPro" id="IPR003783">
    <property type="entry name" value="Regulatory_RecX"/>
</dbReference>
<evidence type="ECO:0000259" key="6">
    <source>
        <dbReference type="Pfam" id="PF02631"/>
    </source>
</evidence>
<dbReference type="HAMAP" id="MF_01114">
    <property type="entry name" value="RecX"/>
    <property type="match status" value="1"/>
</dbReference>
<dbReference type="RefSeq" id="WP_025435799.1">
    <property type="nucleotide sequence ID" value="NZ_CP007452.1"/>
</dbReference>
<evidence type="ECO:0000256" key="4">
    <source>
        <dbReference type="ARBA" id="ARBA00022490"/>
    </source>
</evidence>
<dbReference type="STRING" id="1286171.EAL2_c15230"/>
<accession>W8TG58</accession>
<comment type="similarity">
    <text evidence="2 5">Belongs to the RecX family.</text>
</comment>
<comment type="subcellular location">
    <subcellularLocation>
        <location evidence="1 5">Cytoplasm</location>
    </subcellularLocation>
</comment>
<dbReference type="InterPro" id="IPR053924">
    <property type="entry name" value="RecX_HTH_2nd"/>
</dbReference>
<evidence type="ECO:0000256" key="1">
    <source>
        <dbReference type="ARBA" id="ARBA00004496"/>
    </source>
</evidence>
<dbReference type="GO" id="GO:0006282">
    <property type="term" value="P:regulation of DNA repair"/>
    <property type="evidence" value="ECO:0007669"/>
    <property type="project" value="UniProtKB-UniRule"/>
</dbReference>
<dbReference type="PANTHER" id="PTHR33602:SF1">
    <property type="entry name" value="REGULATORY PROTEIN RECX FAMILY PROTEIN"/>
    <property type="match status" value="1"/>
</dbReference>
<reference evidence="9 10" key="1">
    <citation type="journal article" date="2014" name="Genome Announc.">
        <title>Complete Genome Sequence of Amino Acid-Utilizing Eubacterium acidaminophilum al-2 (DSM 3953).</title>
        <authorList>
            <person name="Poehlein A."/>
            <person name="Andreesen J.R."/>
            <person name="Daniel R."/>
        </authorList>
    </citation>
    <scope>NUCLEOTIDE SEQUENCE [LARGE SCALE GENOMIC DNA]</scope>
    <source>
        <strain evidence="9 10">DSM 3953</strain>
    </source>
</reference>
<dbReference type="GO" id="GO:0005737">
    <property type="term" value="C:cytoplasm"/>
    <property type="evidence" value="ECO:0007669"/>
    <property type="project" value="UniProtKB-SubCell"/>
</dbReference>
<name>W8TG58_PEPAC</name>
<evidence type="ECO:0000259" key="7">
    <source>
        <dbReference type="Pfam" id="PF21981"/>
    </source>
</evidence>
<evidence type="ECO:0000256" key="5">
    <source>
        <dbReference type="HAMAP-Rule" id="MF_01114"/>
    </source>
</evidence>
<evidence type="ECO:0000256" key="2">
    <source>
        <dbReference type="ARBA" id="ARBA00009695"/>
    </source>
</evidence>
<dbReference type="PANTHER" id="PTHR33602">
    <property type="entry name" value="REGULATORY PROTEIN RECX FAMILY PROTEIN"/>
    <property type="match status" value="1"/>
</dbReference>
<feature type="domain" description="RecX second three-helical" evidence="6">
    <location>
        <begin position="108"/>
        <end position="145"/>
    </location>
</feature>
<comment type="function">
    <text evidence="5">Modulates RecA activity.</text>
</comment>
<dbReference type="KEGG" id="eac:EAL2_c15230"/>
<evidence type="ECO:0000256" key="3">
    <source>
        <dbReference type="ARBA" id="ARBA00018111"/>
    </source>
</evidence>
<sequence>MIKITRIERKKYSKGVWSLYSDEEHIADLHEDVLVQNGINIGKTLSKEDIDGLFKDEERAKAMDSALRQLSYRMKSEKELKDSLGRKGYSAELVEDVMSELKKRGYVDDQGFARMYAQSLLSSKKDGSRAVKMKLSQKGISREVTQSVVEELTSDEKEYEAALELAMKKLRGSYKNDEPDAIFRKLGGFLSRKGYSYEIVMKVLRKVTKKETD</sequence>
<dbReference type="OrthoDB" id="5421057at2"/>
<protein>
    <recommendedName>
        <fullName evidence="3 5">Regulatory protein RecX</fullName>
    </recommendedName>
</protein>
<organism evidence="9 10">
    <name type="scientific">Peptoclostridium acidaminophilum DSM 3953</name>
    <dbReference type="NCBI Taxonomy" id="1286171"/>
    <lineage>
        <taxon>Bacteria</taxon>
        <taxon>Bacillati</taxon>
        <taxon>Bacillota</taxon>
        <taxon>Clostridia</taxon>
        <taxon>Peptostreptococcales</taxon>
        <taxon>Peptoclostridiaceae</taxon>
        <taxon>Peptoclostridium</taxon>
    </lineage>
</organism>
<evidence type="ECO:0000259" key="8">
    <source>
        <dbReference type="Pfam" id="PF21982"/>
    </source>
</evidence>
<evidence type="ECO:0000313" key="10">
    <source>
        <dbReference type="Proteomes" id="UP000019591"/>
    </source>
</evidence>
<keyword evidence="4 5" id="KW-0963">Cytoplasm</keyword>